<reference evidence="1" key="1">
    <citation type="submission" date="2021-06" db="EMBL/GenBank/DDBJ databases">
        <authorList>
            <person name="Kallberg Y."/>
            <person name="Tangrot J."/>
            <person name="Rosling A."/>
        </authorList>
    </citation>
    <scope>NUCLEOTIDE SEQUENCE</scope>
    <source>
        <strain evidence="1">MA461A</strain>
    </source>
</reference>
<sequence>MFLSLGRNKSRKPDDMSSVKRKKTKQQTNKQGKSKSKKTSASDNSSDMTAVSETTPDNIAMNGNESTVDEKTIDKKTPHDHVDVDQENNHVTQKLDSLNGPKNNTATFHNRGSTGPPSESESLITEGSGENALSDVTAPTEEEKSNFGQHEGGWDGYPKDNILDYYNSNDLQSITSGRRNEESQKILDPNKANTSAIANNQHPITSLELNDNTDNEKFSDQRSNLFENSKNFQDIDESESPLTPKGFNTSLSSVTTAPRGLPLELFSDNLYIGPIDQLPPMGLAFYWLGWYTEAVFSQIADRLSIVDRFTGIPLSELFLWLYSPKSWMDIKNEDLEKLEAARATNSE</sequence>
<organism evidence="1 2">
    <name type="scientific">Racocetra persica</name>
    <dbReference type="NCBI Taxonomy" id="160502"/>
    <lineage>
        <taxon>Eukaryota</taxon>
        <taxon>Fungi</taxon>
        <taxon>Fungi incertae sedis</taxon>
        <taxon>Mucoromycota</taxon>
        <taxon>Glomeromycotina</taxon>
        <taxon>Glomeromycetes</taxon>
        <taxon>Diversisporales</taxon>
        <taxon>Gigasporaceae</taxon>
        <taxon>Racocetra</taxon>
    </lineage>
</organism>
<name>A0ACA9P892_9GLOM</name>
<accession>A0ACA9P892</accession>
<protein>
    <submittedName>
        <fullName evidence="1">15981_t:CDS:1</fullName>
    </submittedName>
</protein>
<keyword evidence="2" id="KW-1185">Reference proteome</keyword>
<dbReference type="EMBL" id="CAJVQC010018911">
    <property type="protein sequence ID" value="CAG8697029.1"/>
    <property type="molecule type" value="Genomic_DNA"/>
</dbReference>
<evidence type="ECO:0000313" key="2">
    <source>
        <dbReference type="Proteomes" id="UP000789920"/>
    </source>
</evidence>
<comment type="caution">
    <text evidence="1">The sequence shown here is derived from an EMBL/GenBank/DDBJ whole genome shotgun (WGS) entry which is preliminary data.</text>
</comment>
<evidence type="ECO:0000313" key="1">
    <source>
        <dbReference type="EMBL" id="CAG8697029.1"/>
    </source>
</evidence>
<dbReference type="Proteomes" id="UP000789920">
    <property type="component" value="Unassembled WGS sequence"/>
</dbReference>
<gene>
    <name evidence="1" type="ORF">RPERSI_LOCUS9834</name>
</gene>
<proteinExistence type="predicted"/>